<evidence type="ECO:0000313" key="2">
    <source>
        <dbReference type="Proteomes" id="UP000478052"/>
    </source>
</evidence>
<dbReference type="OrthoDB" id="6617244at2759"/>
<protein>
    <submittedName>
        <fullName evidence="1">Integrase catalytic domain-containing protein</fullName>
    </submittedName>
</protein>
<dbReference type="Proteomes" id="UP000478052">
    <property type="component" value="Unassembled WGS sequence"/>
</dbReference>
<gene>
    <name evidence="1" type="ORF">FWK35_00023191</name>
</gene>
<dbReference type="EMBL" id="VUJU01007275">
    <property type="protein sequence ID" value="KAF0746275.1"/>
    <property type="molecule type" value="Genomic_DNA"/>
</dbReference>
<comment type="caution">
    <text evidence="1">The sequence shown here is derived from an EMBL/GenBank/DDBJ whole genome shotgun (WGS) entry which is preliminary data.</text>
</comment>
<keyword evidence="2" id="KW-1185">Reference proteome</keyword>
<dbReference type="AlphaFoldDB" id="A0A6G0XZP2"/>
<sequence length="91" mass="10564">MASIEAWTLLLNRYDNKRLIVQSHVQKLLTQTVHQTETAVGLKALSVLHQPVDKWDAIIISIVATRFPREVRRCWEVEFASPEIPTWTKLK</sequence>
<dbReference type="InterPro" id="IPR005312">
    <property type="entry name" value="DUF1759"/>
</dbReference>
<name>A0A6G0XZP2_APHCR</name>
<proteinExistence type="predicted"/>
<evidence type="ECO:0000313" key="1">
    <source>
        <dbReference type="EMBL" id="KAF0746275.1"/>
    </source>
</evidence>
<reference evidence="1 2" key="1">
    <citation type="submission" date="2019-08" db="EMBL/GenBank/DDBJ databases">
        <title>Whole genome of Aphis craccivora.</title>
        <authorList>
            <person name="Voronova N.V."/>
            <person name="Shulinski R.S."/>
            <person name="Bandarenka Y.V."/>
            <person name="Zhorov D.G."/>
            <person name="Warner D."/>
        </authorList>
    </citation>
    <scope>NUCLEOTIDE SEQUENCE [LARGE SCALE GENOMIC DNA]</scope>
    <source>
        <strain evidence="1">180601</strain>
        <tissue evidence="1">Whole Body</tissue>
    </source>
</reference>
<accession>A0A6G0XZP2</accession>
<organism evidence="1 2">
    <name type="scientific">Aphis craccivora</name>
    <name type="common">Cowpea aphid</name>
    <dbReference type="NCBI Taxonomy" id="307492"/>
    <lineage>
        <taxon>Eukaryota</taxon>
        <taxon>Metazoa</taxon>
        <taxon>Ecdysozoa</taxon>
        <taxon>Arthropoda</taxon>
        <taxon>Hexapoda</taxon>
        <taxon>Insecta</taxon>
        <taxon>Pterygota</taxon>
        <taxon>Neoptera</taxon>
        <taxon>Paraneoptera</taxon>
        <taxon>Hemiptera</taxon>
        <taxon>Sternorrhyncha</taxon>
        <taxon>Aphidomorpha</taxon>
        <taxon>Aphidoidea</taxon>
        <taxon>Aphididae</taxon>
        <taxon>Aphidini</taxon>
        <taxon>Aphis</taxon>
        <taxon>Aphis</taxon>
    </lineage>
</organism>
<dbReference type="Pfam" id="PF03564">
    <property type="entry name" value="DUF1759"/>
    <property type="match status" value="1"/>
</dbReference>